<evidence type="ECO:0000256" key="6">
    <source>
        <dbReference type="ARBA" id="ARBA00023012"/>
    </source>
</evidence>
<dbReference type="SUPFAM" id="SSF55874">
    <property type="entry name" value="ATPase domain of HSP90 chaperone/DNA topoisomerase II/histidine kinase"/>
    <property type="match status" value="1"/>
</dbReference>
<evidence type="ECO:0000256" key="3">
    <source>
        <dbReference type="ARBA" id="ARBA00022553"/>
    </source>
</evidence>
<reference evidence="9" key="1">
    <citation type="submission" date="2023-07" db="EMBL/GenBank/DDBJ databases">
        <authorList>
            <person name="Kim M.K."/>
        </authorList>
    </citation>
    <scope>NUCLEOTIDE SEQUENCE</scope>
    <source>
        <strain evidence="9">ASUV-10-1</strain>
    </source>
</reference>
<dbReference type="PROSITE" id="PS50109">
    <property type="entry name" value="HIS_KIN"/>
    <property type="match status" value="1"/>
</dbReference>
<dbReference type="EMBL" id="JAUQSY010000019">
    <property type="protein sequence ID" value="MDO7877426.1"/>
    <property type="molecule type" value="Genomic_DNA"/>
</dbReference>
<dbReference type="GO" id="GO:0016301">
    <property type="term" value="F:kinase activity"/>
    <property type="evidence" value="ECO:0007669"/>
    <property type="project" value="UniProtKB-KW"/>
</dbReference>
<dbReference type="EC" id="2.7.13.3" evidence="2"/>
<evidence type="ECO:0000256" key="1">
    <source>
        <dbReference type="ARBA" id="ARBA00000085"/>
    </source>
</evidence>
<dbReference type="PANTHER" id="PTHR43711">
    <property type="entry name" value="TWO-COMPONENT HISTIDINE KINASE"/>
    <property type="match status" value="1"/>
</dbReference>
<dbReference type="InterPro" id="IPR003661">
    <property type="entry name" value="HisK_dim/P_dom"/>
</dbReference>
<evidence type="ECO:0000256" key="7">
    <source>
        <dbReference type="SAM" id="Phobius"/>
    </source>
</evidence>
<dbReference type="SMART" id="SM00388">
    <property type="entry name" value="HisKA"/>
    <property type="match status" value="1"/>
</dbReference>
<dbReference type="InterPro" id="IPR005467">
    <property type="entry name" value="His_kinase_dom"/>
</dbReference>
<name>A0ABT9BGQ2_9BACT</name>
<keyword evidence="7" id="KW-0472">Membrane</keyword>
<dbReference type="SMART" id="SM00387">
    <property type="entry name" value="HATPase_c"/>
    <property type="match status" value="1"/>
</dbReference>
<gene>
    <name evidence="9" type="ORF">Q5H93_21980</name>
</gene>
<dbReference type="Gene3D" id="1.10.287.130">
    <property type="match status" value="1"/>
</dbReference>
<keyword evidence="3" id="KW-0597">Phosphoprotein</keyword>
<keyword evidence="7" id="KW-0812">Transmembrane</keyword>
<dbReference type="PRINTS" id="PR00344">
    <property type="entry name" value="BCTRLSENSOR"/>
</dbReference>
<evidence type="ECO:0000256" key="4">
    <source>
        <dbReference type="ARBA" id="ARBA00022679"/>
    </source>
</evidence>
<comment type="caution">
    <text evidence="9">The sequence shown here is derived from an EMBL/GenBank/DDBJ whole genome shotgun (WGS) entry which is preliminary data.</text>
</comment>
<keyword evidence="5 9" id="KW-0418">Kinase</keyword>
<dbReference type="Gene3D" id="3.30.565.10">
    <property type="entry name" value="Histidine kinase-like ATPase, C-terminal domain"/>
    <property type="match status" value="1"/>
</dbReference>
<evidence type="ECO:0000256" key="5">
    <source>
        <dbReference type="ARBA" id="ARBA00022777"/>
    </source>
</evidence>
<dbReference type="RefSeq" id="WP_305008854.1">
    <property type="nucleotide sequence ID" value="NZ_JAUQSY010000019.1"/>
</dbReference>
<accession>A0ABT9BGQ2</accession>
<keyword evidence="6" id="KW-0902">Two-component regulatory system</keyword>
<comment type="catalytic activity">
    <reaction evidence="1">
        <text>ATP + protein L-histidine = ADP + protein N-phospho-L-histidine.</text>
        <dbReference type="EC" id="2.7.13.3"/>
    </reaction>
</comment>
<dbReference type="Gene3D" id="1.25.40.10">
    <property type="entry name" value="Tetratricopeptide repeat domain"/>
    <property type="match status" value="2"/>
</dbReference>
<dbReference type="InterPro" id="IPR050736">
    <property type="entry name" value="Sensor_HK_Regulatory"/>
</dbReference>
<evidence type="ECO:0000259" key="8">
    <source>
        <dbReference type="PROSITE" id="PS50109"/>
    </source>
</evidence>
<dbReference type="InterPro" id="IPR004358">
    <property type="entry name" value="Sig_transdc_His_kin-like_C"/>
</dbReference>
<dbReference type="InterPro" id="IPR036890">
    <property type="entry name" value="HATPase_C_sf"/>
</dbReference>
<keyword evidence="10" id="KW-1185">Reference proteome</keyword>
<organism evidence="9 10">
    <name type="scientific">Hymenobacter aranciens</name>
    <dbReference type="NCBI Taxonomy" id="3063996"/>
    <lineage>
        <taxon>Bacteria</taxon>
        <taxon>Pseudomonadati</taxon>
        <taxon>Bacteroidota</taxon>
        <taxon>Cytophagia</taxon>
        <taxon>Cytophagales</taxon>
        <taxon>Hymenobacteraceae</taxon>
        <taxon>Hymenobacter</taxon>
    </lineage>
</organism>
<dbReference type="SUPFAM" id="SSF48452">
    <property type="entry name" value="TPR-like"/>
    <property type="match status" value="2"/>
</dbReference>
<dbReference type="CDD" id="cd00082">
    <property type="entry name" value="HisKA"/>
    <property type="match status" value="1"/>
</dbReference>
<dbReference type="SUPFAM" id="SSF47384">
    <property type="entry name" value="Homodimeric domain of signal transducing histidine kinase"/>
    <property type="match status" value="1"/>
</dbReference>
<keyword evidence="4" id="KW-0808">Transferase</keyword>
<protein>
    <recommendedName>
        <fullName evidence="2">histidine kinase</fullName>
        <ecNumber evidence="2">2.7.13.3</ecNumber>
    </recommendedName>
</protein>
<dbReference type="InterPro" id="IPR019734">
    <property type="entry name" value="TPR_rpt"/>
</dbReference>
<dbReference type="Proteomes" id="UP001176429">
    <property type="component" value="Unassembled WGS sequence"/>
</dbReference>
<feature type="domain" description="Histidine kinase" evidence="8">
    <location>
        <begin position="446"/>
        <end position="666"/>
    </location>
</feature>
<dbReference type="InterPro" id="IPR011990">
    <property type="entry name" value="TPR-like_helical_dom_sf"/>
</dbReference>
<dbReference type="SMART" id="SM00028">
    <property type="entry name" value="TPR"/>
    <property type="match status" value="5"/>
</dbReference>
<evidence type="ECO:0000313" key="9">
    <source>
        <dbReference type="EMBL" id="MDO7877426.1"/>
    </source>
</evidence>
<evidence type="ECO:0000256" key="2">
    <source>
        <dbReference type="ARBA" id="ARBA00012438"/>
    </source>
</evidence>
<dbReference type="InterPro" id="IPR003594">
    <property type="entry name" value="HATPase_dom"/>
</dbReference>
<sequence length="666" mass="72761">MLTPSAAAAALPKQLQIALAASLLPSYLSQMNLPVGRWLPAVLLWLLLGSARAQPGGVVDSLRQRLATAPPDTSRVLLLDELCWQLSSSDLKQAAAYGRQGLALARQLRYRTGEMKCLTDLGNCATYASDHAAGTRYFLQALSLAQQEPQRLDIMGFAYNGLANLNVDQLEFAEAQRNLEKALALTQRTRSAADRALFGGNLANVLRNRKQFAAAEVQFRQALHLYDSLGNQLGRASCLTNMAQMAYDQMQLPKARSAAQRAIAASLVIGNDYYLGVNNELLGNVERIASNLAAAETYTRRGLLYAQRTGNAEVVANCYHTLAMIEEQRGNFRQAYDWQRHYQTAHDSLINTGKNAEIANLRVQFDTEQKESRIRELTQQGQVQQLRAERQQSRFYTLLLVLLGAAATLAAVIGLYIKLRHNRAELHEKNLALEASTRSKDRLYALIAHDLRSPVISFAGAAELMAHHLRRGAADQVQRLTEHVRQSAQTLHHLLDNLLGWAVAQTGELSCRPEPLPAATLLRECLDLYQPAAEAADVQLHLTAPEKLVLHADHNMAHLILRNLVGNALEATPRGGHVSLSATPVPHAPGWLRLAVTDTGPGMAPAQLEALLAPDRQPHAPGRQRGGAGLGLLLCRAFAERHGGQFGIDSAPGQGSTAWVTLPAQQ</sequence>
<proteinExistence type="predicted"/>
<dbReference type="Pfam" id="PF02518">
    <property type="entry name" value="HATPase_c"/>
    <property type="match status" value="1"/>
</dbReference>
<feature type="transmembrane region" description="Helical" evidence="7">
    <location>
        <begin position="395"/>
        <end position="417"/>
    </location>
</feature>
<dbReference type="PANTHER" id="PTHR43711:SF1">
    <property type="entry name" value="HISTIDINE KINASE 1"/>
    <property type="match status" value="1"/>
</dbReference>
<keyword evidence="7" id="KW-1133">Transmembrane helix</keyword>
<dbReference type="InterPro" id="IPR036097">
    <property type="entry name" value="HisK_dim/P_sf"/>
</dbReference>
<evidence type="ECO:0000313" key="10">
    <source>
        <dbReference type="Proteomes" id="UP001176429"/>
    </source>
</evidence>